<gene>
    <name evidence="1" type="ORF">MML48_8g00002626</name>
</gene>
<keyword evidence="2" id="KW-1185">Reference proteome</keyword>
<comment type="caution">
    <text evidence="1">The sequence shown here is derived from an EMBL/GenBank/DDBJ whole genome shotgun (WGS) entry which is preliminary data.</text>
</comment>
<dbReference type="Proteomes" id="UP001056778">
    <property type="component" value="Chromosome 8"/>
</dbReference>
<evidence type="ECO:0000313" key="2">
    <source>
        <dbReference type="Proteomes" id="UP001056778"/>
    </source>
</evidence>
<sequence>MLLATPFLHIDKVLSKDGPPRVISEVKKSQIGVCREQTRPRLSADLFVRYGSEQQWWPRRVAIRGGQLLVGSVHGETKYGSVRIPLRRLSLSAGKLVNSLSLIKGQNILLTIQTPNERSFDLWVKAIAIELIRQTPLEDVKYFDILTIDDNWKQKLNEEQRDLNFNCIQQTERCNSCSAISTTTEEAPKYTTPSYPNTVKYDNRTLEAPSRYKRSNLIRNVANYTSQRSQIYHRNVEKTQIRIRSRSCNSIAKDDTDRQDFANTKPQITVTFDQTNKEVKNDDKAFELLLKKCQNHENYVPVKEKLLLFETLCKLGRQVSRSTEDVHLKVEIATKRAKSLHDLHSVSCAGVKQICRYFENKCESKSNDKRLIHSDSHLNTIQRFKSFGLGIQGA</sequence>
<name>A0ACB9SRC4_HOLOL</name>
<reference evidence="1" key="1">
    <citation type="submission" date="2022-04" db="EMBL/GenBank/DDBJ databases">
        <title>Chromosome-scale genome assembly of Holotrichia oblita Faldermann.</title>
        <authorList>
            <person name="Rongchong L."/>
        </authorList>
    </citation>
    <scope>NUCLEOTIDE SEQUENCE</scope>
    <source>
        <strain evidence="1">81SQS9</strain>
    </source>
</reference>
<dbReference type="EMBL" id="CM043022">
    <property type="protein sequence ID" value="KAI4457200.1"/>
    <property type="molecule type" value="Genomic_DNA"/>
</dbReference>
<evidence type="ECO:0000313" key="1">
    <source>
        <dbReference type="EMBL" id="KAI4457200.1"/>
    </source>
</evidence>
<organism evidence="1 2">
    <name type="scientific">Holotrichia oblita</name>
    <name type="common">Chafer beetle</name>
    <dbReference type="NCBI Taxonomy" id="644536"/>
    <lineage>
        <taxon>Eukaryota</taxon>
        <taxon>Metazoa</taxon>
        <taxon>Ecdysozoa</taxon>
        <taxon>Arthropoda</taxon>
        <taxon>Hexapoda</taxon>
        <taxon>Insecta</taxon>
        <taxon>Pterygota</taxon>
        <taxon>Neoptera</taxon>
        <taxon>Endopterygota</taxon>
        <taxon>Coleoptera</taxon>
        <taxon>Polyphaga</taxon>
        <taxon>Scarabaeiformia</taxon>
        <taxon>Scarabaeidae</taxon>
        <taxon>Melolonthinae</taxon>
        <taxon>Holotrichia</taxon>
    </lineage>
</organism>
<protein>
    <submittedName>
        <fullName evidence="1">Malate and lactate dehydrogenase</fullName>
    </submittedName>
</protein>
<accession>A0ACB9SRC4</accession>
<proteinExistence type="predicted"/>